<feature type="domain" description="4Fe4S-binding SPASM" evidence="2">
    <location>
        <begin position="3"/>
        <end position="58"/>
    </location>
</feature>
<feature type="transmembrane region" description="Helical" evidence="1">
    <location>
        <begin position="221"/>
        <end position="239"/>
    </location>
</feature>
<dbReference type="InterPro" id="IPR013785">
    <property type="entry name" value="Aldolase_TIM"/>
</dbReference>
<keyword evidence="4" id="KW-1185">Reference proteome</keyword>
<dbReference type="CDD" id="cd21123">
    <property type="entry name" value="SPASM_MftC-like"/>
    <property type="match status" value="1"/>
</dbReference>
<dbReference type="InterPro" id="IPR058240">
    <property type="entry name" value="rSAM_sf"/>
</dbReference>
<organism evidence="3 4">
    <name type="scientific">Blastococcus brunescens</name>
    <dbReference type="NCBI Taxonomy" id="1564165"/>
    <lineage>
        <taxon>Bacteria</taxon>
        <taxon>Bacillati</taxon>
        <taxon>Actinomycetota</taxon>
        <taxon>Actinomycetes</taxon>
        <taxon>Geodermatophilales</taxon>
        <taxon>Geodermatophilaceae</taxon>
        <taxon>Blastococcus</taxon>
    </lineage>
</organism>
<dbReference type="NCBIfam" id="TIGR04085">
    <property type="entry name" value="rSAM_more_4Fe4S"/>
    <property type="match status" value="1"/>
</dbReference>
<evidence type="ECO:0000256" key="1">
    <source>
        <dbReference type="SAM" id="Phobius"/>
    </source>
</evidence>
<keyword evidence="1" id="KW-0812">Transmembrane</keyword>
<feature type="transmembrane region" description="Helical" evidence="1">
    <location>
        <begin position="197"/>
        <end position="215"/>
    </location>
</feature>
<keyword evidence="1" id="KW-1133">Transmembrane helix</keyword>
<name>A0ABZ1B2G2_9ACTN</name>
<dbReference type="Proteomes" id="UP001324287">
    <property type="component" value="Chromosome"/>
</dbReference>
<dbReference type="SUPFAM" id="SSF102114">
    <property type="entry name" value="Radical SAM enzymes"/>
    <property type="match status" value="1"/>
</dbReference>
<sequence>MVCLIDPVGDVYACPFAIHENFLAGNVREEGGFQRVWQQSELFADLRNPQTGGACTKCAHFDACRGGCMAAKFFTGLPLDGPDPECVQGYGETALAARGVDVITPAATSTTRTRVPSAASRPSWASRPCPARSVTSRRWWASTCADPTPEGAEAFQFHVGWADAADVMLFRLRDRAARLLPQGRSLPEGVWQRRHRTIVRIALISAGLLVIFGWLRGYGQPAAVAVLAAVAGPVGLAVLPGSAATSGR</sequence>
<dbReference type="Gene3D" id="3.20.20.70">
    <property type="entry name" value="Aldolase class I"/>
    <property type="match status" value="1"/>
</dbReference>
<evidence type="ECO:0000313" key="4">
    <source>
        <dbReference type="Proteomes" id="UP001324287"/>
    </source>
</evidence>
<dbReference type="PANTHER" id="PTHR11228:SF7">
    <property type="entry name" value="PQQA PEPTIDE CYCLASE"/>
    <property type="match status" value="1"/>
</dbReference>
<gene>
    <name evidence="3" type="ORF">U6N30_28130</name>
</gene>
<dbReference type="PANTHER" id="PTHR11228">
    <property type="entry name" value="RADICAL SAM DOMAIN PROTEIN"/>
    <property type="match status" value="1"/>
</dbReference>
<protein>
    <submittedName>
        <fullName evidence="3">SPASM domain-containing protein</fullName>
    </submittedName>
</protein>
<dbReference type="InterPro" id="IPR050377">
    <property type="entry name" value="Radical_SAM_PqqE_MftC-like"/>
</dbReference>
<proteinExistence type="predicted"/>
<evidence type="ECO:0000313" key="3">
    <source>
        <dbReference type="EMBL" id="WRL63529.1"/>
    </source>
</evidence>
<dbReference type="InterPro" id="IPR023885">
    <property type="entry name" value="4Fe4S-binding_SPASM_dom"/>
</dbReference>
<dbReference type="EMBL" id="CP141261">
    <property type="protein sequence ID" value="WRL63529.1"/>
    <property type="molecule type" value="Genomic_DNA"/>
</dbReference>
<dbReference type="Pfam" id="PF13186">
    <property type="entry name" value="SPASM"/>
    <property type="match status" value="1"/>
</dbReference>
<reference evidence="3 4" key="1">
    <citation type="submission" date="2023-12" db="EMBL/GenBank/DDBJ databases">
        <title>Blastococcus brunescens sp. nov., an actonobacterium isolated from sandstone collected in sahara desert.</title>
        <authorList>
            <person name="Gtari M."/>
            <person name="Ghodhbane F."/>
        </authorList>
    </citation>
    <scope>NUCLEOTIDE SEQUENCE [LARGE SCALE GENOMIC DNA]</scope>
    <source>
        <strain evidence="3 4">BMG 8361</strain>
    </source>
</reference>
<evidence type="ECO:0000259" key="2">
    <source>
        <dbReference type="Pfam" id="PF13186"/>
    </source>
</evidence>
<keyword evidence="1" id="KW-0472">Membrane</keyword>
<dbReference type="RefSeq" id="WP_324274864.1">
    <property type="nucleotide sequence ID" value="NZ_CP141261.1"/>
</dbReference>
<accession>A0ABZ1B2G2</accession>